<evidence type="ECO:0000313" key="3">
    <source>
        <dbReference type="Proteomes" id="UP001209713"/>
    </source>
</evidence>
<feature type="domain" description="Fungal lipase-type" evidence="1">
    <location>
        <begin position="129"/>
        <end position="252"/>
    </location>
</feature>
<dbReference type="Pfam" id="PF01764">
    <property type="entry name" value="Lipase_3"/>
    <property type="match status" value="1"/>
</dbReference>
<dbReference type="PANTHER" id="PTHR45856">
    <property type="entry name" value="ALPHA/BETA-HYDROLASES SUPERFAMILY PROTEIN"/>
    <property type="match status" value="1"/>
</dbReference>
<evidence type="ECO:0000313" key="2">
    <source>
        <dbReference type="EMBL" id="MCV2403120.1"/>
    </source>
</evidence>
<dbReference type="InterPro" id="IPR029058">
    <property type="entry name" value="AB_hydrolase_fold"/>
</dbReference>
<dbReference type="PANTHER" id="PTHR45856:SF24">
    <property type="entry name" value="FUNGAL LIPASE-LIKE DOMAIN-CONTAINING PROTEIN"/>
    <property type="match status" value="1"/>
</dbReference>
<comment type="caution">
    <text evidence="2">The sequence shown here is derived from an EMBL/GenBank/DDBJ whole genome shotgun (WGS) entry which is preliminary data.</text>
</comment>
<dbReference type="InterPro" id="IPR051218">
    <property type="entry name" value="Sec_MonoDiacylglyc_Lipase"/>
</dbReference>
<dbReference type="InterPro" id="IPR002921">
    <property type="entry name" value="Fungal_lipase-type"/>
</dbReference>
<accession>A0ABT2YTD1</accession>
<dbReference type="Gene3D" id="3.40.50.1820">
    <property type="entry name" value="alpha/beta hydrolase"/>
    <property type="match status" value="1"/>
</dbReference>
<organism evidence="2 3">
    <name type="scientific">Marinomonas sargassi</name>
    <dbReference type="NCBI Taxonomy" id="2984494"/>
    <lineage>
        <taxon>Bacteria</taxon>
        <taxon>Pseudomonadati</taxon>
        <taxon>Pseudomonadota</taxon>
        <taxon>Gammaproteobacteria</taxon>
        <taxon>Oceanospirillales</taxon>
        <taxon>Oceanospirillaceae</taxon>
        <taxon>Marinomonas</taxon>
    </lineage>
</organism>
<dbReference type="EMBL" id="JAOVZB010000004">
    <property type="protein sequence ID" value="MCV2403120.1"/>
    <property type="molecule type" value="Genomic_DNA"/>
</dbReference>
<dbReference type="Proteomes" id="UP001209713">
    <property type="component" value="Unassembled WGS sequence"/>
</dbReference>
<keyword evidence="3" id="KW-1185">Reference proteome</keyword>
<proteinExistence type="predicted"/>
<sequence>MKSVIAQNTSEVEVVKNLLSKNVPTYRQAYSDRTSWLMACFSELAYLRFNPLFTNNQQKELIAKYIEEFTKKAKKPSLIKLLDVVGYDHEAEKEKLIAELGSLNAQLIETFDSNGTQAILISTDKFITLAFRGTEATSIKDIKSDAKATTTKCASGGNIHSGFKGAFEEVAIEIQRTLDREEFKNKPLFITGHSLGGALATIAAKKLKHVGGIAACYTYGSPRVGDEKWISNIKTPLYRVVNAADCVTMMPPGSDTISALSWLLGLIPRVGKNIRSFLLSKFGGYLHGGNMRYLTNCTGGNYDAVSLLYSVSFFYRIKMLYVKALPWSKPLADHSISLYRRKLAIVAINRN</sequence>
<dbReference type="RefSeq" id="WP_263530501.1">
    <property type="nucleotide sequence ID" value="NZ_JAOVZB010000004.1"/>
</dbReference>
<dbReference type="CDD" id="cd00519">
    <property type="entry name" value="Lipase_3"/>
    <property type="match status" value="1"/>
</dbReference>
<name>A0ABT2YTD1_9GAMM</name>
<reference evidence="2 3" key="1">
    <citation type="submission" date="2022-10" db="EMBL/GenBank/DDBJ databases">
        <title>Marinomonas transparenta sp. nov. and Marinomonas sargassi sp. nov., isolated from marine alga (Sargassum natans (L.) Gaillon).</title>
        <authorList>
            <person name="Wang Y."/>
        </authorList>
    </citation>
    <scope>NUCLEOTIDE SEQUENCE [LARGE SCALE GENOMIC DNA]</scope>
    <source>
        <strain evidence="2 3">C2222</strain>
    </source>
</reference>
<evidence type="ECO:0000259" key="1">
    <source>
        <dbReference type="Pfam" id="PF01764"/>
    </source>
</evidence>
<dbReference type="SUPFAM" id="SSF53474">
    <property type="entry name" value="alpha/beta-Hydrolases"/>
    <property type="match status" value="1"/>
</dbReference>
<gene>
    <name evidence="2" type="ORF">OFY17_09550</name>
</gene>
<protein>
    <submittedName>
        <fullName evidence="2">Lipase family protein</fullName>
    </submittedName>
</protein>